<reference evidence="1 2" key="1">
    <citation type="submission" date="2023-06" db="EMBL/GenBank/DDBJ databases">
        <title>Black Yeasts Isolated from many extreme environments.</title>
        <authorList>
            <person name="Coleine C."/>
            <person name="Stajich J.E."/>
            <person name="Selbmann L."/>
        </authorList>
    </citation>
    <scope>NUCLEOTIDE SEQUENCE [LARGE SCALE GENOMIC DNA]</scope>
    <source>
        <strain evidence="1 2">CCFEE 5887</strain>
    </source>
</reference>
<proteinExistence type="predicted"/>
<evidence type="ECO:0000313" key="2">
    <source>
        <dbReference type="Proteomes" id="UP001345827"/>
    </source>
</evidence>
<name>A0AAV9PUD4_9PEZI</name>
<accession>A0AAV9PUD4</accession>
<sequence length="361" mass="41044">MAGSRDTFALEQMGNPDRPDGAVLDIVRNGDMIIKVGNETKARLLRVSSQTLKEGSKYFEARLGPNWGSQDKTFTVSSPLTVDAEYDVGFVLFMLILHAVPLKDPRTGLRIKLKHFRKLAALVDMYMYHGDIPAYITQRLDEHLAENHVPVILKSVFLLDILTISYLLNLADLFAKASRQIMWCLTSKDLPGASIEPGMLALLPIDIFAVFDRESHRLRSSLLNSLPIVFYPEPHIGSSGEDNAWWCKKCDAVPHEQRWMQEVVSKSEMWTEEQASPLLYSIDRLFSSHLADMEMLDTSRECTPEGHQTACGHFRPRYIDVNHDEMLQDVFRAMGGVCMHCFKTGRFKYEVYCEQHGLSLT</sequence>
<dbReference type="Proteomes" id="UP001345827">
    <property type="component" value="Unassembled WGS sequence"/>
</dbReference>
<dbReference type="AlphaFoldDB" id="A0AAV9PUD4"/>
<comment type="caution">
    <text evidence="1">The sequence shown here is derived from an EMBL/GenBank/DDBJ whole genome shotgun (WGS) entry which is preliminary data.</text>
</comment>
<gene>
    <name evidence="1" type="ORF">LTR25_010742</name>
</gene>
<evidence type="ECO:0000313" key="1">
    <source>
        <dbReference type="EMBL" id="KAK5527943.1"/>
    </source>
</evidence>
<evidence type="ECO:0008006" key="3">
    <source>
        <dbReference type="Google" id="ProtNLM"/>
    </source>
</evidence>
<dbReference type="EMBL" id="JAXLQG010000030">
    <property type="protein sequence ID" value="KAK5527943.1"/>
    <property type="molecule type" value="Genomic_DNA"/>
</dbReference>
<protein>
    <recommendedName>
        <fullName evidence="3">BTB domain-containing protein</fullName>
    </recommendedName>
</protein>
<organism evidence="1 2">
    <name type="scientific">Vermiconidia calcicola</name>
    <dbReference type="NCBI Taxonomy" id="1690605"/>
    <lineage>
        <taxon>Eukaryota</taxon>
        <taxon>Fungi</taxon>
        <taxon>Dikarya</taxon>
        <taxon>Ascomycota</taxon>
        <taxon>Pezizomycotina</taxon>
        <taxon>Dothideomycetes</taxon>
        <taxon>Dothideomycetidae</taxon>
        <taxon>Mycosphaerellales</taxon>
        <taxon>Extremaceae</taxon>
        <taxon>Vermiconidia</taxon>
    </lineage>
</organism>
<keyword evidence="2" id="KW-1185">Reference proteome</keyword>